<dbReference type="SUPFAM" id="SSF52540">
    <property type="entry name" value="P-loop containing nucleoside triphosphate hydrolases"/>
    <property type="match status" value="1"/>
</dbReference>
<dbReference type="EMBL" id="JAKZGS010000014">
    <property type="protein sequence ID" value="MCH7399345.1"/>
    <property type="molecule type" value="Genomic_DNA"/>
</dbReference>
<accession>A0ABS9USG8</accession>
<sequence length="379" mass="43102">MLFSSIPGLSEVKERIIQAVQNNHLAHALLFHGPEGSANLQMSLALCTYLHCENPSESDACGQCPSCHKMEKLIHPDMNFVVPAPGEEKDDDDKKKKVDFIASFRNFALTTGYGNISDWIYHNNIDKKQLNISRGTARNILKTISLKSFEGGYKIMLIWGAEYMNTQAANSLLKVLEEPPEKTLFLLLTTQPEQLLTTILSRTQKVMIRSFTDEEIKEHLVLEGMCSKEAAEQIAPLADGNMREAYRLVDQVQDENTAQIRDWYRLCFTLKIGEILRLAEDFAQKDKEAQKSLLLSGLNVLREVILSKSQLPGLMRSVPQDRSFIENLGLHVLDEEKISNMYKRMNQAHYHLERNASAKILFTDLSFQLARIMRKKSNA</sequence>
<protein>
    <recommendedName>
        <fullName evidence="3">DNA polymerase-3 subunit delta</fullName>
    </recommendedName>
</protein>
<keyword evidence="2" id="KW-1185">Reference proteome</keyword>
<evidence type="ECO:0000313" key="1">
    <source>
        <dbReference type="EMBL" id="MCH7399345.1"/>
    </source>
</evidence>
<name>A0ABS9USG8_9BACT</name>
<dbReference type="PANTHER" id="PTHR11669">
    <property type="entry name" value="REPLICATION FACTOR C / DNA POLYMERASE III GAMMA-TAU SUBUNIT"/>
    <property type="match status" value="1"/>
</dbReference>
<dbReference type="PANTHER" id="PTHR11669:SF8">
    <property type="entry name" value="DNA POLYMERASE III SUBUNIT DELTA"/>
    <property type="match status" value="1"/>
</dbReference>
<proteinExistence type="predicted"/>
<evidence type="ECO:0008006" key="3">
    <source>
        <dbReference type="Google" id="ProtNLM"/>
    </source>
</evidence>
<comment type="caution">
    <text evidence="1">The sequence shown here is derived from an EMBL/GenBank/DDBJ whole genome shotgun (WGS) entry which is preliminary data.</text>
</comment>
<dbReference type="InterPro" id="IPR027417">
    <property type="entry name" value="P-loop_NTPase"/>
</dbReference>
<dbReference type="InterPro" id="IPR050238">
    <property type="entry name" value="DNA_Rep/Repair_Clamp_Loader"/>
</dbReference>
<dbReference type="Proteomes" id="UP001165488">
    <property type="component" value="Unassembled WGS sequence"/>
</dbReference>
<dbReference type="Gene3D" id="3.40.50.300">
    <property type="entry name" value="P-loop containing nucleotide triphosphate hydrolases"/>
    <property type="match status" value="1"/>
</dbReference>
<gene>
    <name evidence="1" type="ORF">MM236_15190</name>
</gene>
<dbReference type="Pfam" id="PF13177">
    <property type="entry name" value="DNA_pol3_delta2"/>
    <property type="match status" value="1"/>
</dbReference>
<dbReference type="RefSeq" id="WP_241275842.1">
    <property type="nucleotide sequence ID" value="NZ_JAKZGS010000014.1"/>
</dbReference>
<organism evidence="1 2">
    <name type="scientific">Belliella calami</name>
    <dbReference type="NCBI Taxonomy" id="2923436"/>
    <lineage>
        <taxon>Bacteria</taxon>
        <taxon>Pseudomonadati</taxon>
        <taxon>Bacteroidota</taxon>
        <taxon>Cytophagia</taxon>
        <taxon>Cytophagales</taxon>
        <taxon>Cyclobacteriaceae</taxon>
        <taxon>Belliella</taxon>
    </lineage>
</organism>
<reference evidence="1" key="1">
    <citation type="submission" date="2022-03" db="EMBL/GenBank/DDBJ databases">
        <title>De novo assembled genomes of Belliella spp. (Cyclobacteriaceae) strains.</title>
        <authorList>
            <person name="Szabo A."/>
            <person name="Korponai K."/>
            <person name="Felfoldi T."/>
        </authorList>
    </citation>
    <scope>NUCLEOTIDE SEQUENCE</scope>
    <source>
        <strain evidence="1">DSM 107340</strain>
    </source>
</reference>
<evidence type="ECO:0000313" key="2">
    <source>
        <dbReference type="Proteomes" id="UP001165488"/>
    </source>
</evidence>